<accession>A0A101RM54</accession>
<sequence length="161" mass="17347">MALIRRMSGADRSMTADLLASEGLGPDGDFFSADGIDVLVAHNNGRIMGVVEYDLTCDFGREQGRAGHLGEQAWIYSVMVAASERRGGLGRALPTEVAQRAQEAGRTFLALAPQDGTDVLGRRAFFQACGLTLIEPETPGAAWVCPITDVMRRNIPEARPR</sequence>
<protein>
    <recommendedName>
        <fullName evidence="1">N-acetyltransferase domain-containing protein</fullName>
    </recommendedName>
</protein>
<dbReference type="GO" id="GO:0016747">
    <property type="term" value="F:acyltransferase activity, transferring groups other than amino-acyl groups"/>
    <property type="evidence" value="ECO:0007669"/>
    <property type="project" value="InterPro"/>
</dbReference>
<proteinExistence type="predicted"/>
<organism evidence="2 3">
    <name type="scientific">Streptomyces canus</name>
    <dbReference type="NCBI Taxonomy" id="58343"/>
    <lineage>
        <taxon>Bacteria</taxon>
        <taxon>Bacillati</taxon>
        <taxon>Actinomycetota</taxon>
        <taxon>Actinomycetes</taxon>
        <taxon>Kitasatosporales</taxon>
        <taxon>Streptomycetaceae</taxon>
        <taxon>Streptomyces</taxon>
        <taxon>Streptomyces aurantiacus group</taxon>
    </lineage>
</organism>
<reference evidence="2 3" key="1">
    <citation type="submission" date="2015-10" db="EMBL/GenBank/DDBJ databases">
        <title>Draft genome sequence of Streptomyces canus DSM 40017, type strain for the species Streptomyces canus.</title>
        <authorList>
            <person name="Ruckert C."/>
            <person name="Winkler A."/>
            <person name="Kalinowski J."/>
            <person name="Kampfer P."/>
            <person name="Glaeser S."/>
        </authorList>
    </citation>
    <scope>NUCLEOTIDE SEQUENCE [LARGE SCALE GENOMIC DNA]</scope>
    <source>
        <strain evidence="2 3">DSM 40017</strain>
    </source>
</reference>
<dbReference type="Pfam" id="PF00583">
    <property type="entry name" value="Acetyltransf_1"/>
    <property type="match status" value="1"/>
</dbReference>
<dbReference type="InterPro" id="IPR000182">
    <property type="entry name" value="GNAT_dom"/>
</dbReference>
<gene>
    <name evidence="2" type="ORF">AQJ46_43890</name>
</gene>
<comment type="caution">
    <text evidence="2">The sequence shown here is derived from an EMBL/GenBank/DDBJ whole genome shotgun (WGS) entry which is preliminary data.</text>
</comment>
<dbReference type="RefSeq" id="WP_059210944.1">
    <property type="nucleotide sequence ID" value="NZ_KQ948676.1"/>
</dbReference>
<dbReference type="Proteomes" id="UP000053669">
    <property type="component" value="Unassembled WGS sequence"/>
</dbReference>
<dbReference type="CDD" id="cd04301">
    <property type="entry name" value="NAT_SF"/>
    <property type="match status" value="1"/>
</dbReference>
<dbReference type="EMBL" id="LMWU01000064">
    <property type="protein sequence ID" value="KUN58152.1"/>
    <property type="molecule type" value="Genomic_DNA"/>
</dbReference>
<dbReference type="PROSITE" id="PS51186">
    <property type="entry name" value="GNAT"/>
    <property type="match status" value="1"/>
</dbReference>
<dbReference type="Gene3D" id="3.40.630.30">
    <property type="match status" value="1"/>
</dbReference>
<evidence type="ECO:0000313" key="2">
    <source>
        <dbReference type="EMBL" id="KUN58152.1"/>
    </source>
</evidence>
<dbReference type="SUPFAM" id="SSF55729">
    <property type="entry name" value="Acyl-CoA N-acyltransferases (Nat)"/>
    <property type="match status" value="1"/>
</dbReference>
<name>A0A101RM54_9ACTN</name>
<dbReference type="AlphaFoldDB" id="A0A101RM54"/>
<evidence type="ECO:0000313" key="3">
    <source>
        <dbReference type="Proteomes" id="UP000053669"/>
    </source>
</evidence>
<evidence type="ECO:0000259" key="1">
    <source>
        <dbReference type="PROSITE" id="PS51186"/>
    </source>
</evidence>
<feature type="domain" description="N-acetyltransferase" evidence="1">
    <location>
        <begin position="2"/>
        <end position="156"/>
    </location>
</feature>
<dbReference type="InterPro" id="IPR016181">
    <property type="entry name" value="Acyl_CoA_acyltransferase"/>
</dbReference>